<keyword evidence="7" id="KW-0067">ATP-binding</keyword>
<evidence type="ECO:0000313" key="15">
    <source>
        <dbReference type="EMBL" id="RSH91032.1"/>
    </source>
</evidence>
<gene>
    <name evidence="15" type="primary">SMC6</name>
    <name evidence="15" type="ORF">EHS25_010208</name>
</gene>
<dbReference type="AlphaFoldDB" id="A0A427YIX2"/>
<evidence type="ECO:0000256" key="13">
    <source>
        <dbReference type="SAM" id="MobiDB-lite"/>
    </source>
</evidence>
<feature type="region of interest" description="Disordered" evidence="13">
    <location>
        <begin position="1128"/>
        <end position="1160"/>
    </location>
</feature>
<dbReference type="Gene3D" id="3.40.50.300">
    <property type="entry name" value="P-loop containing nucleotide triphosphate hydrolases"/>
    <property type="match status" value="2"/>
</dbReference>
<evidence type="ECO:0000256" key="2">
    <source>
        <dbReference type="ARBA" id="ARBA00004286"/>
    </source>
</evidence>
<proteinExistence type="inferred from homology"/>
<dbReference type="PANTHER" id="PTHR19306:SF6">
    <property type="entry name" value="STRUCTURAL MAINTENANCE OF CHROMOSOMES PROTEIN 6"/>
    <property type="match status" value="1"/>
</dbReference>
<evidence type="ECO:0000259" key="14">
    <source>
        <dbReference type="Pfam" id="PF02463"/>
    </source>
</evidence>
<feature type="compositionally biased region" description="Acidic residues" evidence="13">
    <location>
        <begin position="73"/>
        <end position="83"/>
    </location>
</feature>
<keyword evidence="6" id="KW-0227">DNA damage</keyword>
<dbReference type="GO" id="GO:0030915">
    <property type="term" value="C:Smc5-Smc6 complex"/>
    <property type="evidence" value="ECO:0007669"/>
    <property type="project" value="TreeGrafter"/>
</dbReference>
<evidence type="ECO:0000256" key="11">
    <source>
        <dbReference type="ARBA" id="ARBA00023242"/>
    </source>
</evidence>
<dbReference type="Pfam" id="PF02463">
    <property type="entry name" value="SMC_N"/>
    <property type="match status" value="1"/>
</dbReference>
<keyword evidence="4" id="KW-0158">Chromosome</keyword>
<evidence type="ECO:0000256" key="12">
    <source>
        <dbReference type="SAM" id="Coils"/>
    </source>
</evidence>
<feature type="compositionally biased region" description="Acidic residues" evidence="13">
    <location>
        <begin position="41"/>
        <end position="64"/>
    </location>
</feature>
<dbReference type="OrthoDB" id="10072614at2759"/>
<sequence>MARPAKRRSVPVSEEPDDEVEESPVKRVKLERVNGTRNHDDDNDMEDDGGDGIGGDDDDVDADGGEGSGSGSESDDGEEEFEDDAANLQAFEEARQRQRKYAHLESDVGVIKQVVLVDFMCHRHLKVDFGPRMNFLVGHNGSGKSAILTAIAVALGGKAALTGRGTGMKDLIRKGCDKAVITITICNEGYGAYKSDVYDPNIVIERTITKTGGGYKFKSSKDGRTVATKREELAQILASLNVNVDSPLTVLTQDQARSFLSNADDAQLYRFFLNGTGLQSLYDSYQRIEQDFQKLKVFKQRSLESVPDLEARVASLERKVQASRLIIEQGARKDLICNELAWAYVISKEKERETIMQQLQAIEDRIAQTVEQIDIMEGKLKPLEADFERVKDEVAAFEKTREPLFKAQRQAKAAYDHLSNEMTQLNHSEYELEQDFKGVVEEITQLEQKLAAKIASMNAGMNTKQIEDQKRLTQVDQRYHKFKAEEPRCLQTIQELTRKREAAEEAVADIDAQQSELMSQLQSARQGLINMERASSDRLNKFGENVHLVMNEINKANWRNKPVGPMGLHVQLEDQAYRQAFESMLGSMLCTWVVTCDADKETLRNILSACRQRGYRAPGGNGIPTVFSNSGDIFDYSAGDMSRHGPTVLSKLTFSNELVKRTVINAAKIEKIFAAPNNRTADGEIDRMLRMGMTQVTFVTADGYRLEGTPRARTSNPLQQWRGNSLFSANIAADIQAKKAEVEGLRRETDAVGKKRTDATAGVKQITEELAADNRRLAQIRNGIQSLRVEKDRLQDELEAQPSDEVGALEEAKREMLRKRDGLNSQREAVVSDRNELQARIEASKVEMADAKQKYDDYLPERRRRQDALTAVGQQRGKAKQDLEYWMRHKASEESKLARQRELVPKVEEEVEDWTAKAEAYCQRLEPERSTDELNREKLALEKAIAEAEKRQGVSIEDLTPQYNEAEKRLKETKDWVEGVVELTRLGDLALKARKGWWAEWRMNLAVKTRCAFILNCSKRSLDGRLVYNHHRGELSVRMYTPGKNSDTQAEGTQQEKFKTAKSLSGGERSFATVSLLLSLWDTSTSPLRCLDEWDVFLDHVNRNIAAKMLIDGAKESDGRQFILITPQDMSGVPTGGEGNKVIRLSDPTRNQGTLSFPPA</sequence>
<protein>
    <submittedName>
        <fullName evidence="15">Structural maintenance of chromosomes protein 6</fullName>
    </submittedName>
</protein>
<dbReference type="InterPro" id="IPR027417">
    <property type="entry name" value="P-loop_NTPase"/>
</dbReference>
<evidence type="ECO:0000256" key="3">
    <source>
        <dbReference type="ARBA" id="ARBA00006793"/>
    </source>
</evidence>
<keyword evidence="5" id="KW-0547">Nucleotide-binding</keyword>
<comment type="caution">
    <text evidence="15">The sequence shown here is derived from an EMBL/GenBank/DDBJ whole genome shotgun (WGS) entry which is preliminary data.</text>
</comment>
<dbReference type="PANTHER" id="PTHR19306">
    <property type="entry name" value="STRUCTURAL MAINTENANCE OF CHROMOSOMES 5,6 SMC5, SMC6"/>
    <property type="match status" value="1"/>
</dbReference>
<feature type="coiled-coil region" evidence="12">
    <location>
        <begin position="777"/>
        <end position="854"/>
    </location>
</feature>
<dbReference type="Proteomes" id="UP000279259">
    <property type="component" value="Unassembled WGS sequence"/>
</dbReference>
<evidence type="ECO:0000256" key="9">
    <source>
        <dbReference type="ARBA" id="ARBA00023172"/>
    </source>
</evidence>
<dbReference type="GO" id="GO:0003684">
    <property type="term" value="F:damaged DNA binding"/>
    <property type="evidence" value="ECO:0007669"/>
    <property type="project" value="TreeGrafter"/>
</dbReference>
<evidence type="ECO:0000256" key="7">
    <source>
        <dbReference type="ARBA" id="ARBA00022840"/>
    </source>
</evidence>
<accession>A0A427YIX2</accession>
<keyword evidence="8 12" id="KW-0175">Coiled coil</keyword>
<keyword evidence="11" id="KW-0539">Nucleus</keyword>
<evidence type="ECO:0000256" key="6">
    <source>
        <dbReference type="ARBA" id="ARBA00022763"/>
    </source>
</evidence>
<dbReference type="STRING" id="1890683.A0A427YIX2"/>
<dbReference type="GO" id="GO:0035861">
    <property type="term" value="C:site of double-strand break"/>
    <property type="evidence" value="ECO:0007669"/>
    <property type="project" value="TreeGrafter"/>
</dbReference>
<name>A0A427YIX2_9TREE</name>
<comment type="subcellular location">
    <subcellularLocation>
        <location evidence="2">Chromosome</location>
    </subcellularLocation>
    <subcellularLocation>
        <location evidence="1">Nucleus</location>
    </subcellularLocation>
</comment>
<comment type="similarity">
    <text evidence="3">Belongs to the SMC family. SMC6 subfamily.</text>
</comment>
<dbReference type="GO" id="GO:0000724">
    <property type="term" value="P:double-strand break repair via homologous recombination"/>
    <property type="evidence" value="ECO:0007669"/>
    <property type="project" value="TreeGrafter"/>
</dbReference>
<feature type="coiled-coil region" evidence="12">
    <location>
        <begin position="345"/>
        <end position="379"/>
    </location>
</feature>
<evidence type="ECO:0000256" key="8">
    <source>
        <dbReference type="ARBA" id="ARBA00023054"/>
    </source>
</evidence>
<reference evidence="15 16" key="1">
    <citation type="submission" date="2018-11" db="EMBL/GenBank/DDBJ databases">
        <title>Genome sequence of Saitozyma podzolica DSM 27192.</title>
        <authorList>
            <person name="Aliyu H."/>
            <person name="Gorte O."/>
            <person name="Ochsenreither K."/>
        </authorList>
    </citation>
    <scope>NUCLEOTIDE SEQUENCE [LARGE SCALE GENOMIC DNA]</scope>
    <source>
        <strain evidence="15 16">DSM 27192</strain>
    </source>
</reference>
<feature type="region of interest" description="Disordered" evidence="13">
    <location>
        <begin position="1"/>
        <end position="83"/>
    </location>
</feature>
<feature type="domain" description="RecF/RecN/SMC N-terminal" evidence="14">
    <location>
        <begin position="111"/>
        <end position="1127"/>
    </location>
</feature>
<dbReference type="GO" id="GO:0003697">
    <property type="term" value="F:single-stranded DNA binding"/>
    <property type="evidence" value="ECO:0007669"/>
    <property type="project" value="TreeGrafter"/>
</dbReference>
<evidence type="ECO:0000256" key="5">
    <source>
        <dbReference type="ARBA" id="ARBA00022741"/>
    </source>
</evidence>
<dbReference type="SUPFAM" id="SSF52540">
    <property type="entry name" value="P-loop containing nucleoside triphosphate hydrolases"/>
    <property type="match status" value="1"/>
</dbReference>
<evidence type="ECO:0000256" key="10">
    <source>
        <dbReference type="ARBA" id="ARBA00023204"/>
    </source>
</evidence>
<keyword evidence="16" id="KW-1185">Reference proteome</keyword>
<dbReference type="InterPro" id="IPR003395">
    <property type="entry name" value="RecF/RecN/SMC_N"/>
</dbReference>
<feature type="coiled-coil region" evidence="12">
    <location>
        <begin position="897"/>
        <end position="951"/>
    </location>
</feature>
<dbReference type="GO" id="GO:0005524">
    <property type="term" value="F:ATP binding"/>
    <property type="evidence" value="ECO:0007669"/>
    <property type="project" value="UniProtKB-KW"/>
</dbReference>
<organism evidence="15 16">
    <name type="scientific">Saitozyma podzolica</name>
    <dbReference type="NCBI Taxonomy" id="1890683"/>
    <lineage>
        <taxon>Eukaryota</taxon>
        <taxon>Fungi</taxon>
        <taxon>Dikarya</taxon>
        <taxon>Basidiomycota</taxon>
        <taxon>Agaricomycotina</taxon>
        <taxon>Tremellomycetes</taxon>
        <taxon>Tremellales</taxon>
        <taxon>Trimorphomycetaceae</taxon>
        <taxon>Saitozyma</taxon>
    </lineage>
</organism>
<evidence type="ECO:0000256" key="1">
    <source>
        <dbReference type="ARBA" id="ARBA00004123"/>
    </source>
</evidence>
<evidence type="ECO:0000256" key="4">
    <source>
        <dbReference type="ARBA" id="ARBA00022454"/>
    </source>
</evidence>
<evidence type="ECO:0000313" key="16">
    <source>
        <dbReference type="Proteomes" id="UP000279259"/>
    </source>
</evidence>
<keyword evidence="10" id="KW-0234">DNA repair</keyword>
<keyword evidence="9" id="KW-0233">DNA recombination</keyword>
<feature type="compositionally biased region" description="Polar residues" evidence="13">
    <location>
        <begin position="1148"/>
        <end position="1160"/>
    </location>
</feature>
<dbReference type="GO" id="GO:0005634">
    <property type="term" value="C:nucleus"/>
    <property type="evidence" value="ECO:0007669"/>
    <property type="project" value="UniProtKB-SubCell"/>
</dbReference>
<dbReference type="EMBL" id="RSCD01000009">
    <property type="protein sequence ID" value="RSH91032.1"/>
    <property type="molecule type" value="Genomic_DNA"/>
</dbReference>
<feature type="compositionally biased region" description="Basic and acidic residues" evidence="13">
    <location>
        <begin position="23"/>
        <end position="40"/>
    </location>
</feature>